<evidence type="ECO:0000313" key="4">
    <source>
        <dbReference type="Proteomes" id="UP000794436"/>
    </source>
</evidence>
<reference evidence="3" key="1">
    <citation type="submission" date="2019-03" db="EMBL/GenBank/DDBJ databases">
        <title>Long read genome sequence of the mycoparasitic Pythium oligandrum ATCC 38472 isolated from sugarbeet rhizosphere.</title>
        <authorList>
            <person name="Gaulin E."/>
        </authorList>
    </citation>
    <scope>NUCLEOTIDE SEQUENCE</scope>
    <source>
        <strain evidence="3">ATCC 38472_TT</strain>
    </source>
</reference>
<evidence type="ECO:0000313" key="3">
    <source>
        <dbReference type="EMBL" id="TMW57786.1"/>
    </source>
</evidence>
<gene>
    <name evidence="3" type="ORF">Poli38472_014389</name>
</gene>
<keyword evidence="4" id="KW-1185">Reference proteome</keyword>
<dbReference type="EMBL" id="SPLM01000114">
    <property type="protein sequence ID" value="TMW57786.1"/>
    <property type="molecule type" value="Genomic_DNA"/>
</dbReference>
<feature type="coiled-coil region" evidence="1">
    <location>
        <begin position="144"/>
        <end position="201"/>
    </location>
</feature>
<feature type="region of interest" description="Disordered" evidence="2">
    <location>
        <begin position="36"/>
        <end position="60"/>
    </location>
</feature>
<feature type="coiled-coil region" evidence="1">
    <location>
        <begin position="310"/>
        <end position="414"/>
    </location>
</feature>
<evidence type="ECO:0000256" key="1">
    <source>
        <dbReference type="SAM" id="Coils"/>
    </source>
</evidence>
<evidence type="ECO:0008006" key="5">
    <source>
        <dbReference type="Google" id="ProtNLM"/>
    </source>
</evidence>
<keyword evidence="1" id="KW-0175">Coiled coil</keyword>
<feature type="compositionally biased region" description="Basic residues" evidence="2">
    <location>
        <begin position="87"/>
        <end position="97"/>
    </location>
</feature>
<name>A0A8K1C708_PYTOL</name>
<comment type="caution">
    <text evidence="3">The sequence shown here is derived from an EMBL/GenBank/DDBJ whole genome shotgun (WGS) entry which is preliminary data.</text>
</comment>
<dbReference type="OrthoDB" id="125285at2759"/>
<organism evidence="3 4">
    <name type="scientific">Pythium oligandrum</name>
    <name type="common">Mycoparasitic fungus</name>
    <dbReference type="NCBI Taxonomy" id="41045"/>
    <lineage>
        <taxon>Eukaryota</taxon>
        <taxon>Sar</taxon>
        <taxon>Stramenopiles</taxon>
        <taxon>Oomycota</taxon>
        <taxon>Peronosporomycetes</taxon>
        <taxon>Pythiales</taxon>
        <taxon>Pythiaceae</taxon>
        <taxon>Pythium</taxon>
    </lineage>
</organism>
<evidence type="ECO:0000256" key="2">
    <source>
        <dbReference type="SAM" id="MobiDB-lite"/>
    </source>
</evidence>
<accession>A0A8K1C708</accession>
<proteinExistence type="predicted"/>
<dbReference type="AlphaFoldDB" id="A0A8K1C708"/>
<feature type="region of interest" description="Disordered" evidence="2">
    <location>
        <begin position="78"/>
        <end position="97"/>
    </location>
</feature>
<sequence length="493" mass="58353">MTGAALALSPAQRSLVEKSLAAQQAKRDKEAIKQAIEESSRRHVEDIKRSRLQQERGARARDRSLIIRHVGEELARMAQRDPVQGKKPVRPGARKPVHCNNVHQNVCPDKSRVVSAGSCEDDYDEERFGPVRRPPRQRKPNLWLQIFEQEQAEVKQEREEDKRRRLAAAAEFRQHLAQQEANKIEQRLTEQEREEEYAKQQAKQLSEWRAQQKLKEQQRQLFQEQEVKRCKEEFQVAQDRRVLAQKKKEQQELKTIARYNAFIEEEKRQKELKKALDKEEMAKVAEANAIQLARKRDERLREAEEEVRLQREYEKKLALQEEARQRELQQIIAKQSQKVKMALLNVKSAEEKAREDEERAAIVQAQVKQREEQEALKRELKRRDVIQRQTQALKDQKEEKKQRVQQELREEAAYAHQFKQDYQEWLQKQQQSQVLVKQKNLANAVRVRAQMQEDARRHADEDKYGMTKREMALNTELLRKIGVQHPPTDAPSR</sequence>
<dbReference type="Proteomes" id="UP000794436">
    <property type="component" value="Unassembled WGS sequence"/>
</dbReference>
<protein>
    <recommendedName>
        <fullName evidence="5">Trichohyalin-plectin-homology domain-containing protein</fullName>
    </recommendedName>
</protein>